<evidence type="ECO:0000313" key="2">
    <source>
        <dbReference type="Proteomes" id="UP000007842"/>
    </source>
</evidence>
<proteinExistence type="predicted"/>
<dbReference type="HOGENOM" id="CLU_2939674_0_0_11"/>
<reference evidence="2" key="1">
    <citation type="submission" date="2011-12" db="EMBL/GenBank/DDBJ databases">
        <title>Complete genome sequence of Streptomyces cattleya strain DSM 46488.</title>
        <authorList>
            <person name="Ou H.-Y."/>
            <person name="Li P."/>
            <person name="Zhao C."/>
            <person name="O'Hagan D."/>
            <person name="Deng Z."/>
        </authorList>
    </citation>
    <scope>NUCLEOTIDE SEQUENCE [LARGE SCALE GENOMIC DNA]</scope>
    <source>
        <strain evidence="2">ATCC 35852 / DSM 46488 / JCM 4925 / NBRC 14057 / NRRL 8057</strain>
    </source>
</reference>
<dbReference type="STRING" id="1003195.SCATT_56470"/>
<gene>
    <name evidence="1" type="ordered locus">SCATT_56470</name>
</gene>
<dbReference type="Proteomes" id="UP000007842">
    <property type="component" value="Chromosome"/>
</dbReference>
<dbReference type="PATRIC" id="fig|1003195.29.peg.5629"/>
<accession>G8X423</accession>
<name>G8X423_STREN</name>
<evidence type="ECO:0000313" key="1">
    <source>
        <dbReference type="EMBL" id="AEW98018.1"/>
    </source>
</evidence>
<keyword evidence="2" id="KW-1185">Reference proteome</keyword>
<dbReference type="AlphaFoldDB" id="G8X423"/>
<dbReference type="KEGG" id="scy:SCATT_56470"/>
<dbReference type="EMBL" id="CP003219">
    <property type="protein sequence ID" value="AEW98018.1"/>
    <property type="molecule type" value="Genomic_DNA"/>
</dbReference>
<organism evidence="1 2">
    <name type="scientific">Streptantibioticus cattleyicolor (strain ATCC 35852 / DSM 46488 / JCM 4925 / NBRC 14057 / NRRL 8057)</name>
    <name type="common">Streptomyces cattleya</name>
    <dbReference type="NCBI Taxonomy" id="1003195"/>
    <lineage>
        <taxon>Bacteria</taxon>
        <taxon>Bacillati</taxon>
        <taxon>Actinomycetota</taxon>
        <taxon>Actinomycetes</taxon>
        <taxon>Kitasatosporales</taxon>
        <taxon>Streptomycetaceae</taxon>
        <taxon>Streptantibioticus</taxon>
    </lineage>
</organism>
<protein>
    <submittedName>
        <fullName evidence="1">Uncharacterized protein</fullName>
    </submittedName>
</protein>
<sequence length="60" mass="6002">MLAGSEVGPHVVELTARLSPVVTAGSVLTATERTVPAVPLVLTLAASGQAACSRIAAWCT</sequence>